<sequence>MLVPLAGVPPRSLGGRRRVRRHLIATLLPVRLRPPRPS</sequence>
<name>A0A6J4Q3F6_9BACT</name>
<proteinExistence type="predicted"/>
<organism evidence="1">
    <name type="scientific">uncultured Phycisphaerae bacterium</name>
    <dbReference type="NCBI Taxonomy" id="904963"/>
    <lineage>
        <taxon>Bacteria</taxon>
        <taxon>Pseudomonadati</taxon>
        <taxon>Planctomycetota</taxon>
        <taxon>Phycisphaerae</taxon>
        <taxon>environmental samples</taxon>
    </lineage>
</organism>
<evidence type="ECO:0000313" key="1">
    <source>
        <dbReference type="EMBL" id="CAA9429253.1"/>
    </source>
</evidence>
<reference evidence="1" key="1">
    <citation type="submission" date="2020-02" db="EMBL/GenBank/DDBJ databases">
        <authorList>
            <person name="Meier V. D."/>
        </authorList>
    </citation>
    <scope>NUCLEOTIDE SEQUENCE</scope>
    <source>
        <strain evidence="1">AVDCRST_MAG64</strain>
    </source>
</reference>
<dbReference type="EMBL" id="CADCUQ010000777">
    <property type="protein sequence ID" value="CAA9429253.1"/>
    <property type="molecule type" value="Genomic_DNA"/>
</dbReference>
<protein>
    <submittedName>
        <fullName evidence="1">Uncharacterized protein</fullName>
    </submittedName>
</protein>
<gene>
    <name evidence="1" type="ORF">AVDCRST_MAG64-3361</name>
</gene>
<dbReference type="AlphaFoldDB" id="A0A6J4Q3F6"/>
<accession>A0A6J4Q3F6</accession>